<dbReference type="OrthoDB" id="3808065at2"/>
<dbReference type="InterPro" id="IPR000835">
    <property type="entry name" value="HTH_MarR-typ"/>
</dbReference>
<reference evidence="5" key="1">
    <citation type="submission" date="2019-05" db="EMBL/GenBank/DDBJ databases">
        <title>Isolation, diversity and antifungal activity of Actinobacteria from wheat.</title>
        <authorList>
            <person name="Yu B."/>
        </authorList>
    </citation>
    <scope>NUCLEOTIDE SEQUENCE [LARGE SCALE GENOMIC DNA]</scope>
    <source>
        <strain evidence="5">NEAU-HEGS1-5</strain>
    </source>
</reference>
<keyword evidence="6" id="KW-1185">Reference proteome</keyword>
<dbReference type="PANTHER" id="PTHR43132">
    <property type="entry name" value="ARSENICAL RESISTANCE OPERON REPRESSOR ARSR-RELATED"/>
    <property type="match status" value="1"/>
</dbReference>
<evidence type="ECO:0000256" key="3">
    <source>
        <dbReference type="ARBA" id="ARBA00023163"/>
    </source>
</evidence>
<name>A0A5R8Z190_9ACTN</name>
<proteinExistence type="predicted"/>
<feature type="domain" description="HTH arsR-type" evidence="4">
    <location>
        <begin position="29"/>
        <end position="120"/>
    </location>
</feature>
<dbReference type="PROSITE" id="PS50987">
    <property type="entry name" value="HTH_ARSR_2"/>
    <property type="match status" value="1"/>
</dbReference>
<evidence type="ECO:0000256" key="1">
    <source>
        <dbReference type="ARBA" id="ARBA00023015"/>
    </source>
</evidence>
<protein>
    <submittedName>
        <fullName evidence="5">Winged helix-turn-helix transcriptional regulator</fullName>
    </submittedName>
</protein>
<dbReference type="InterPro" id="IPR051011">
    <property type="entry name" value="Metal_resp_trans_reg"/>
</dbReference>
<keyword evidence="2" id="KW-0238">DNA-binding</keyword>
<dbReference type="InterPro" id="IPR036388">
    <property type="entry name" value="WH-like_DNA-bd_sf"/>
</dbReference>
<keyword evidence="1" id="KW-0805">Transcription regulation</keyword>
<comment type="caution">
    <text evidence="5">The sequence shown here is derived from an EMBL/GenBank/DDBJ whole genome shotgun (WGS) entry which is preliminary data.</text>
</comment>
<dbReference type="PANTHER" id="PTHR43132:SF8">
    <property type="entry name" value="HTH-TYPE TRANSCRIPTIONAL REGULATOR KMTR"/>
    <property type="match status" value="1"/>
</dbReference>
<dbReference type="AlphaFoldDB" id="A0A5R8Z190"/>
<evidence type="ECO:0000259" key="4">
    <source>
        <dbReference type="PROSITE" id="PS50987"/>
    </source>
</evidence>
<dbReference type="EMBL" id="VANP01000005">
    <property type="protein sequence ID" value="TLP59572.1"/>
    <property type="molecule type" value="Genomic_DNA"/>
</dbReference>
<dbReference type="SUPFAM" id="SSF46785">
    <property type="entry name" value="Winged helix' DNA-binding domain"/>
    <property type="match status" value="1"/>
</dbReference>
<dbReference type="GO" id="GO:0003700">
    <property type="term" value="F:DNA-binding transcription factor activity"/>
    <property type="evidence" value="ECO:0007669"/>
    <property type="project" value="InterPro"/>
</dbReference>
<dbReference type="InterPro" id="IPR001845">
    <property type="entry name" value="HTH_ArsR_DNA-bd_dom"/>
</dbReference>
<dbReference type="GO" id="GO:0003677">
    <property type="term" value="F:DNA binding"/>
    <property type="evidence" value="ECO:0007669"/>
    <property type="project" value="UniProtKB-KW"/>
</dbReference>
<sequence>MRPRGIDCQWGTSGPCSGALTFGPPPDQLLDREALDGRPALTRLLGLTRAHVLEAIARGDCTTGELALRLGIPGSTASRQATTLREAGLVQSRRLGQAVIHTITDLGTALLEGRRPGLIA</sequence>
<dbReference type="InterPro" id="IPR036390">
    <property type="entry name" value="WH_DNA-bd_sf"/>
</dbReference>
<dbReference type="Gene3D" id="1.10.10.10">
    <property type="entry name" value="Winged helix-like DNA-binding domain superfamily/Winged helix DNA-binding domain"/>
    <property type="match status" value="1"/>
</dbReference>
<evidence type="ECO:0000256" key="2">
    <source>
        <dbReference type="ARBA" id="ARBA00023125"/>
    </source>
</evidence>
<evidence type="ECO:0000313" key="6">
    <source>
        <dbReference type="Proteomes" id="UP000309033"/>
    </source>
</evidence>
<accession>A0A5R8Z190</accession>
<dbReference type="CDD" id="cd00090">
    <property type="entry name" value="HTH_ARSR"/>
    <property type="match status" value="1"/>
</dbReference>
<gene>
    <name evidence="5" type="ORF">FED44_14815</name>
</gene>
<dbReference type="Pfam" id="PF12802">
    <property type="entry name" value="MarR_2"/>
    <property type="match status" value="1"/>
</dbReference>
<organism evidence="5 6">
    <name type="scientific">Microbispora triticiradicis</name>
    <dbReference type="NCBI Taxonomy" id="2200763"/>
    <lineage>
        <taxon>Bacteria</taxon>
        <taxon>Bacillati</taxon>
        <taxon>Actinomycetota</taxon>
        <taxon>Actinomycetes</taxon>
        <taxon>Streptosporangiales</taxon>
        <taxon>Streptosporangiaceae</taxon>
        <taxon>Microbispora</taxon>
    </lineage>
</organism>
<evidence type="ECO:0000313" key="5">
    <source>
        <dbReference type="EMBL" id="TLP59572.1"/>
    </source>
</evidence>
<dbReference type="SMART" id="SM00418">
    <property type="entry name" value="HTH_ARSR"/>
    <property type="match status" value="1"/>
</dbReference>
<dbReference type="Proteomes" id="UP000309033">
    <property type="component" value="Unassembled WGS sequence"/>
</dbReference>
<dbReference type="InterPro" id="IPR011991">
    <property type="entry name" value="ArsR-like_HTH"/>
</dbReference>
<keyword evidence="3" id="KW-0804">Transcription</keyword>